<sequence length="253" mass="28244">MVQIKPCRRANIAETCCASISIKDLKELSEDKSWNPVDFSTKLTYGSIRGSEKLRQTLANLYFVRTPTALPADNVLITAGAIQANFLLLYTLIGPGDHAICHYPTYQRLYSVPESVGAKVSLWKAKANDGWKLDMSQLKTPIKPNTKLIILNCIHSLLKHKTELAKKNLGILEQFIESHRWACDWFKPRAGTTAFRTGDMFVPGSLCFGDGEDFVGYVGIGFVCETEALEKGMAALKEFMEDSYDEVPVVKKK</sequence>
<dbReference type="Gene3D" id="3.40.640.10">
    <property type="entry name" value="Type I PLP-dependent aspartate aminotransferase-like (Major domain)"/>
    <property type="match status" value="1"/>
</dbReference>
<reference evidence="2" key="1">
    <citation type="submission" date="2018-08" db="EMBL/GenBank/DDBJ databases">
        <title>Draft genome sequence of azole-resistant Aspergillus thermomutatus (Neosartorya pseudofischeri) strain HMR AF 39, isolated from a human nasal aspirate.</title>
        <authorList>
            <person name="Parent-Michaud M."/>
            <person name="Dufresne P.J."/>
            <person name="Fournier E."/>
            <person name="Martineau C."/>
            <person name="Moreira S."/>
            <person name="Perkins V."/>
            <person name="De Repentigny L."/>
            <person name="Dufresne S.F."/>
        </authorList>
    </citation>
    <scope>NUCLEOTIDE SEQUENCE [LARGE SCALE GENOMIC DNA]</scope>
    <source>
        <strain evidence="2">HMR AF 39</strain>
    </source>
</reference>
<dbReference type="PANTHER" id="PTHR43510:SF1">
    <property type="entry name" value="AMINOTRANSFERASE FUNCTION, HYPOTHETICAL (EUROFUNG)"/>
    <property type="match status" value="1"/>
</dbReference>
<evidence type="ECO:0000313" key="3">
    <source>
        <dbReference type="Proteomes" id="UP000215305"/>
    </source>
</evidence>
<organism evidence="2 3">
    <name type="scientific">Aspergillus thermomutatus</name>
    <name type="common">Neosartorya pseudofischeri</name>
    <dbReference type="NCBI Taxonomy" id="41047"/>
    <lineage>
        <taxon>Eukaryota</taxon>
        <taxon>Fungi</taxon>
        <taxon>Dikarya</taxon>
        <taxon>Ascomycota</taxon>
        <taxon>Pezizomycotina</taxon>
        <taxon>Eurotiomycetes</taxon>
        <taxon>Eurotiomycetidae</taxon>
        <taxon>Eurotiales</taxon>
        <taxon>Aspergillaceae</taxon>
        <taxon>Aspergillus</taxon>
        <taxon>Aspergillus subgen. Fumigati</taxon>
    </lineage>
</organism>
<dbReference type="GO" id="GO:0030170">
    <property type="term" value="F:pyridoxal phosphate binding"/>
    <property type="evidence" value="ECO:0007669"/>
    <property type="project" value="InterPro"/>
</dbReference>
<dbReference type="SUPFAM" id="SSF53383">
    <property type="entry name" value="PLP-dependent transferases"/>
    <property type="match status" value="1"/>
</dbReference>
<evidence type="ECO:0000313" key="2">
    <source>
        <dbReference type="EMBL" id="RHZ51482.1"/>
    </source>
</evidence>
<dbReference type="InterPro" id="IPR015421">
    <property type="entry name" value="PyrdxlP-dep_Trfase_major"/>
</dbReference>
<dbReference type="Pfam" id="PF00155">
    <property type="entry name" value="Aminotran_1_2"/>
    <property type="match status" value="1"/>
</dbReference>
<evidence type="ECO:0000259" key="1">
    <source>
        <dbReference type="Pfam" id="PF00155"/>
    </source>
</evidence>
<dbReference type="STRING" id="41047.A0A397GKF8"/>
<keyword evidence="3" id="KW-1185">Reference proteome</keyword>
<protein>
    <recommendedName>
        <fullName evidence="1">Aminotransferase class I/classII large domain-containing protein</fullName>
    </recommendedName>
</protein>
<gene>
    <name evidence="2" type="ORF">CDV56_106304</name>
</gene>
<dbReference type="AlphaFoldDB" id="A0A397GKF8"/>
<dbReference type="GeneID" id="38128278"/>
<dbReference type="PANTHER" id="PTHR43510">
    <property type="entry name" value="AMINOTRANSFERASE FUNCTION, HYPOTHETICAL (EUROFUNG)"/>
    <property type="match status" value="1"/>
</dbReference>
<feature type="domain" description="Aminotransferase class I/classII large" evidence="1">
    <location>
        <begin position="38"/>
        <end position="156"/>
    </location>
</feature>
<dbReference type="VEuPathDB" id="FungiDB:CDV56_106304"/>
<dbReference type="InterPro" id="IPR004839">
    <property type="entry name" value="Aminotransferase_I/II_large"/>
</dbReference>
<dbReference type="InterPro" id="IPR015424">
    <property type="entry name" value="PyrdxlP-dep_Trfase"/>
</dbReference>
<dbReference type="EMBL" id="NKHU02000148">
    <property type="protein sequence ID" value="RHZ51482.1"/>
    <property type="molecule type" value="Genomic_DNA"/>
</dbReference>
<dbReference type="Gene3D" id="3.90.1150.10">
    <property type="entry name" value="Aspartate Aminotransferase, domain 1"/>
    <property type="match status" value="2"/>
</dbReference>
<dbReference type="Proteomes" id="UP000215305">
    <property type="component" value="Unassembled WGS sequence"/>
</dbReference>
<accession>A0A397GKF8</accession>
<comment type="caution">
    <text evidence="2">The sequence shown here is derived from an EMBL/GenBank/DDBJ whole genome shotgun (WGS) entry which is preliminary data.</text>
</comment>
<proteinExistence type="predicted"/>
<dbReference type="OrthoDB" id="7042322at2759"/>
<dbReference type="RefSeq" id="XP_026613006.1">
    <property type="nucleotide sequence ID" value="XM_026759923.1"/>
</dbReference>
<dbReference type="InterPro" id="IPR015422">
    <property type="entry name" value="PyrdxlP-dep_Trfase_small"/>
</dbReference>
<name>A0A397GKF8_ASPTH</name>